<name>A0A6L9XWR6_9MICO</name>
<evidence type="ECO:0000313" key="2">
    <source>
        <dbReference type="EMBL" id="NEN05881.1"/>
    </source>
</evidence>
<sequence length="255" mass="25431">MNARGLAAATSVELRKTVRSRVPLVTALIVVVGVAAICLSTAVAATSGSAEIVAKLGPIVAAGGWAGYLSAALQVIGAGAAGASGILLSWSFGREFGEGTITGLFALPVTRAEIAAAKFAVYVAWSVVIALAVTIVILGGGVAAGFGWPSAADLSVALRLPALVVLTALMALPVAWVATVSRGLLGGIAATILLVVSAQVLVFSGSGPWFPPAAPALWALHPDGTGGIAVAVGLLLPAVFAVLTVVAWRRLQLDR</sequence>
<dbReference type="EMBL" id="JAAGWY010000002">
    <property type="protein sequence ID" value="NEN05881.1"/>
    <property type="molecule type" value="Genomic_DNA"/>
</dbReference>
<comment type="caution">
    <text evidence="2">The sequence shown here is derived from an EMBL/GenBank/DDBJ whole genome shotgun (WGS) entry which is preliminary data.</text>
</comment>
<dbReference type="AlphaFoldDB" id="A0A6L9XWR6"/>
<feature type="transmembrane region" description="Helical" evidence="1">
    <location>
        <begin position="119"/>
        <end position="144"/>
    </location>
</feature>
<gene>
    <name evidence="2" type="ORF">G3T36_08340</name>
</gene>
<feature type="transmembrane region" description="Helical" evidence="1">
    <location>
        <begin position="24"/>
        <end position="45"/>
    </location>
</feature>
<feature type="transmembrane region" description="Helical" evidence="1">
    <location>
        <begin position="184"/>
        <end position="206"/>
    </location>
</feature>
<reference evidence="2 3" key="1">
    <citation type="journal article" date="2014" name="J. Microbiol.">
        <title>Diaminobutyricibacter tongyongensis gen. nov., sp. nov. and Homoserinibacter gongjuensis gen. nov., sp. nov. belong to the family Microbacteriaceae.</title>
        <authorList>
            <person name="Kim S.J."/>
            <person name="Ahn J.H."/>
            <person name="Weon H.Y."/>
            <person name="Hamada M."/>
            <person name="Suzuki K."/>
            <person name="Kwon S.W."/>
        </authorList>
    </citation>
    <scope>NUCLEOTIDE SEQUENCE [LARGE SCALE GENOMIC DNA]</scope>
    <source>
        <strain evidence="2 3">NBRC 108724</strain>
    </source>
</reference>
<protein>
    <submittedName>
        <fullName evidence="2">ABC transporter permease subunit</fullName>
    </submittedName>
</protein>
<keyword evidence="1" id="KW-0812">Transmembrane</keyword>
<feature type="transmembrane region" description="Helical" evidence="1">
    <location>
        <begin position="156"/>
        <end position="177"/>
    </location>
</feature>
<keyword evidence="3" id="KW-1185">Reference proteome</keyword>
<dbReference type="RefSeq" id="WP_163289254.1">
    <property type="nucleotide sequence ID" value="NZ_JAAGWY010000002.1"/>
</dbReference>
<keyword evidence="1" id="KW-1133">Transmembrane helix</keyword>
<proteinExistence type="predicted"/>
<accession>A0A6L9XWR6</accession>
<organism evidence="2 3">
    <name type="scientific">Leifsonia tongyongensis</name>
    <dbReference type="NCBI Taxonomy" id="1268043"/>
    <lineage>
        <taxon>Bacteria</taxon>
        <taxon>Bacillati</taxon>
        <taxon>Actinomycetota</taxon>
        <taxon>Actinomycetes</taxon>
        <taxon>Micrococcales</taxon>
        <taxon>Microbacteriaceae</taxon>
        <taxon>Leifsonia</taxon>
    </lineage>
</organism>
<keyword evidence="1" id="KW-0472">Membrane</keyword>
<feature type="transmembrane region" description="Helical" evidence="1">
    <location>
        <begin position="226"/>
        <end position="248"/>
    </location>
</feature>
<evidence type="ECO:0000256" key="1">
    <source>
        <dbReference type="SAM" id="Phobius"/>
    </source>
</evidence>
<dbReference type="Pfam" id="PF12730">
    <property type="entry name" value="ABC2_membrane_4"/>
    <property type="match status" value="1"/>
</dbReference>
<dbReference type="Proteomes" id="UP000474967">
    <property type="component" value="Unassembled WGS sequence"/>
</dbReference>
<evidence type="ECO:0000313" key="3">
    <source>
        <dbReference type="Proteomes" id="UP000474967"/>
    </source>
</evidence>
<feature type="transmembrane region" description="Helical" evidence="1">
    <location>
        <begin position="65"/>
        <end position="88"/>
    </location>
</feature>